<keyword evidence="1" id="KW-1015">Disulfide bond</keyword>
<organism evidence="3 4">
    <name type="scientific">Candidula unifasciata</name>
    <dbReference type="NCBI Taxonomy" id="100452"/>
    <lineage>
        <taxon>Eukaryota</taxon>
        <taxon>Metazoa</taxon>
        <taxon>Spiralia</taxon>
        <taxon>Lophotrochozoa</taxon>
        <taxon>Mollusca</taxon>
        <taxon>Gastropoda</taxon>
        <taxon>Heterobranchia</taxon>
        <taxon>Euthyneura</taxon>
        <taxon>Panpulmonata</taxon>
        <taxon>Eupulmonata</taxon>
        <taxon>Stylommatophora</taxon>
        <taxon>Helicina</taxon>
        <taxon>Helicoidea</taxon>
        <taxon>Geomitridae</taxon>
        <taxon>Candidula</taxon>
    </lineage>
</organism>
<evidence type="ECO:0000313" key="4">
    <source>
        <dbReference type="Proteomes" id="UP000678393"/>
    </source>
</evidence>
<feature type="domain" description="C-type lectin" evidence="2">
    <location>
        <begin position="14"/>
        <end position="91"/>
    </location>
</feature>
<proteinExistence type="predicted"/>
<dbReference type="PROSITE" id="PS50041">
    <property type="entry name" value="C_TYPE_LECTIN_2"/>
    <property type="match status" value="1"/>
</dbReference>
<sequence length="95" mass="11050">QNRFLSTYYCIITFSDLINANKGVYWIGLNDRRTEGTYVWLDDRTKANFTRWNTGAPNNSNGNENCVVVDSNKGDRWDDLDCNTTNRFICQRLPC</sequence>
<dbReference type="Gene3D" id="3.10.100.10">
    <property type="entry name" value="Mannose-Binding Protein A, subunit A"/>
    <property type="match status" value="1"/>
</dbReference>
<feature type="non-terminal residue" evidence="3">
    <location>
        <position position="95"/>
    </location>
</feature>
<evidence type="ECO:0000313" key="3">
    <source>
        <dbReference type="EMBL" id="CAG5122283.1"/>
    </source>
</evidence>
<gene>
    <name evidence="3" type="ORF">CUNI_LOCUS7841</name>
</gene>
<dbReference type="PANTHER" id="PTHR22801:SF63">
    <property type="entry name" value="C-TYPE LECTIN DOMAIN-CONTAINING PROTEIN"/>
    <property type="match status" value="1"/>
</dbReference>
<protein>
    <recommendedName>
        <fullName evidence="2">C-type lectin domain-containing protein</fullName>
    </recommendedName>
</protein>
<dbReference type="EMBL" id="CAJHNH020001253">
    <property type="protein sequence ID" value="CAG5122283.1"/>
    <property type="molecule type" value="Genomic_DNA"/>
</dbReference>
<dbReference type="OrthoDB" id="6158913at2759"/>
<dbReference type="CDD" id="cd00037">
    <property type="entry name" value="CLECT"/>
    <property type="match status" value="1"/>
</dbReference>
<evidence type="ECO:0000259" key="2">
    <source>
        <dbReference type="PROSITE" id="PS50041"/>
    </source>
</evidence>
<dbReference type="InterPro" id="IPR016186">
    <property type="entry name" value="C-type_lectin-like/link_sf"/>
</dbReference>
<keyword evidence="4" id="KW-1185">Reference proteome</keyword>
<comment type="caution">
    <text evidence="3">The sequence shown here is derived from an EMBL/GenBank/DDBJ whole genome shotgun (WGS) entry which is preliminary data.</text>
</comment>
<evidence type="ECO:0000256" key="1">
    <source>
        <dbReference type="ARBA" id="ARBA00023157"/>
    </source>
</evidence>
<dbReference type="InterPro" id="IPR001304">
    <property type="entry name" value="C-type_lectin-like"/>
</dbReference>
<feature type="non-terminal residue" evidence="3">
    <location>
        <position position="1"/>
    </location>
</feature>
<accession>A0A8S3YYL2</accession>
<dbReference type="InterPro" id="IPR016187">
    <property type="entry name" value="CTDL_fold"/>
</dbReference>
<dbReference type="PANTHER" id="PTHR22801">
    <property type="entry name" value="LITHOSTATHINE"/>
    <property type="match status" value="1"/>
</dbReference>
<dbReference type="InterPro" id="IPR050801">
    <property type="entry name" value="Ca-Dep_Lectins_ImmuneDev"/>
</dbReference>
<dbReference type="InterPro" id="IPR018378">
    <property type="entry name" value="C-type_lectin_CS"/>
</dbReference>
<dbReference type="AlphaFoldDB" id="A0A8S3YYL2"/>
<dbReference type="Pfam" id="PF00059">
    <property type="entry name" value="Lectin_C"/>
    <property type="match status" value="1"/>
</dbReference>
<dbReference type="PROSITE" id="PS00615">
    <property type="entry name" value="C_TYPE_LECTIN_1"/>
    <property type="match status" value="1"/>
</dbReference>
<reference evidence="3" key="1">
    <citation type="submission" date="2021-04" db="EMBL/GenBank/DDBJ databases">
        <authorList>
            <consortium name="Molecular Ecology Group"/>
        </authorList>
    </citation>
    <scope>NUCLEOTIDE SEQUENCE</scope>
</reference>
<dbReference type="Proteomes" id="UP000678393">
    <property type="component" value="Unassembled WGS sequence"/>
</dbReference>
<dbReference type="SUPFAM" id="SSF56436">
    <property type="entry name" value="C-type lectin-like"/>
    <property type="match status" value="1"/>
</dbReference>
<name>A0A8S3YYL2_9EUPU</name>